<dbReference type="AlphaFoldDB" id="A0A8I6X7U3"/>
<reference evidence="2" key="3">
    <citation type="submission" date="2022-01" db="UniProtKB">
        <authorList>
            <consortium name="EnsemblPlants"/>
        </authorList>
    </citation>
    <scope>IDENTIFICATION</scope>
    <source>
        <strain evidence="2">subsp. vulgare</strain>
    </source>
</reference>
<reference evidence="3" key="1">
    <citation type="journal article" date="2012" name="Nature">
        <title>A physical, genetic and functional sequence assembly of the barley genome.</title>
        <authorList>
            <consortium name="The International Barley Genome Sequencing Consortium"/>
            <person name="Mayer K.F."/>
            <person name="Waugh R."/>
            <person name="Brown J.W."/>
            <person name="Schulman A."/>
            <person name="Langridge P."/>
            <person name="Platzer M."/>
            <person name="Fincher G.B."/>
            <person name="Muehlbauer G.J."/>
            <person name="Sato K."/>
            <person name="Close T.J."/>
            <person name="Wise R.P."/>
            <person name="Stein N."/>
        </authorList>
    </citation>
    <scope>NUCLEOTIDE SEQUENCE [LARGE SCALE GENOMIC DNA]</scope>
    <source>
        <strain evidence="3">cv. Morex</strain>
    </source>
</reference>
<dbReference type="Gramene" id="HORVU.MOREX.r2.2HG0119180.1">
    <property type="protein sequence ID" value="HORVU.MOREX.r2.2HG0119180.1"/>
    <property type="gene ID" value="HORVU.MOREX.r2.2HG0119180"/>
</dbReference>
<sequence>MSTTLYLSVSVSGPMVLYLLSFLSYDKHIVHWHFYISRMAKDMLAIYLHYEDVNRETKILQRSMMRRDVSYDDLILMIEEVGFQTIDFLYYTKKTRLGNPYFIHIYDQHHVMKMLSDPDIVKKVVHMYVSKEKAGDDIAPPSKQFDISPSNHPNESVVFQDSGVCAEREGKLGMERKQRPLRRSKRLNVIQVTDQHDDEDGDCNNGEQFAPGHESQALEDGEGEVENQVQKEIRKHKKTSLPVVWNMPKGQRIVVKCNKNSQPIGDEGAILGKFLGTIARNGGFFPLNINYWHDVKKNSGVETILQCVQTKYVYPRSCEKWILKSIARDWRKYKSSLKDAFFKSAIEKNLNIKRKALYKLYLEDVTTINGVGFFNFGSRKKEGPLLRRI</sequence>
<name>A0A8I6X7U3_HORVV</name>
<evidence type="ECO:0000313" key="3">
    <source>
        <dbReference type="Proteomes" id="UP000011116"/>
    </source>
</evidence>
<keyword evidence="3" id="KW-1185">Reference proteome</keyword>
<evidence type="ECO:0000256" key="1">
    <source>
        <dbReference type="SAM" id="MobiDB-lite"/>
    </source>
</evidence>
<reference evidence="2" key="2">
    <citation type="submission" date="2020-10" db="EMBL/GenBank/DDBJ databases">
        <authorList>
            <person name="Scholz U."/>
            <person name="Mascher M."/>
            <person name="Fiebig A."/>
        </authorList>
    </citation>
    <scope>NUCLEOTIDE SEQUENCE [LARGE SCALE GENOMIC DNA]</scope>
    <source>
        <strain evidence="2">cv. Morex</strain>
    </source>
</reference>
<evidence type="ECO:0000313" key="2">
    <source>
        <dbReference type="EnsemblPlants" id="HORVU.MOREX.r3.2HG0144600.1"/>
    </source>
</evidence>
<accession>A0A8I6X7U3</accession>
<dbReference type="PANTHER" id="PTHR33144:SF53">
    <property type="entry name" value="TRANSPOSASE TNP1_EN_SPM-LIKE DOMAIN-CONTAINING PROTEIN"/>
    <property type="match status" value="1"/>
</dbReference>
<dbReference type="Proteomes" id="UP000011116">
    <property type="component" value="Chromosome 2H"/>
</dbReference>
<dbReference type="EnsemblPlants" id="HORVU.MOREX.r3.2HG0144600.1">
    <property type="protein sequence ID" value="HORVU.MOREX.r3.2HG0144600.1"/>
    <property type="gene ID" value="HORVU.MOREX.r3.2HG0144600"/>
</dbReference>
<feature type="region of interest" description="Disordered" evidence="1">
    <location>
        <begin position="135"/>
        <end position="159"/>
    </location>
</feature>
<dbReference type="Gramene" id="HORVU.MOREX.r3.2HG0144600.1">
    <property type="protein sequence ID" value="HORVU.MOREX.r3.2HG0144600.1"/>
    <property type="gene ID" value="HORVU.MOREX.r3.2HG0144600"/>
</dbReference>
<organism evidence="2 3">
    <name type="scientific">Hordeum vulgare subsp. vulgare</name>
    <name type="common">Domesticated barley</name>
    <dbReference type="NCBI Taxonomy" id="112509"/>
    <lineage>
        <taxon>Eukaryota</taxon>
        <taxon>Viridiplantae</taxon>
        <taxon>Streptophyta</taxon>
        <taxon>Embryophyta</taxon>
        <taxon>Tracheophyta</taxon>
        <taxon>Spermatophyta</taxon>
        <taxon>Magnoliopsida</taxon>
        <taxon>Liliopsida</taxon>
        <taxon>Poales</taxon>
        <taxon>Poaceae</taxon>
        <taxon>BOP clade</taxon>
        <taxon>Pooideae</taxon>
        <taxon>Triticodae</taxon>
        <taxon>Triticeae</taxon>
        <taxon>Hordeinae</taxon>
        <taxon>Hordeum</taxon>
    </lineage>
</organism>
<proteinExistence type="predicted"/>
<dbReference type="PANTHER" id="PTHR33144">
    <property type="entry name" value="OS10G0409366 PROTEIN-RELATED"/>
    <property type="match status" value="1"/>
</dbReference>
<protein>
    <submittedName>
        <fullName evidence="2">Uncharacterized protein</fullName>
    </submittedName>
</protein>
<feature type="compositionally biased region" description="Polar residues" evidence="1">
    <location>
        <begin position="145"/>
        <end position="159"/>
    </location>
</feature>